<comment type="caution">
    <text evidence="2">The sequence shown here is derived from an EMBL/GenBank/DDBJ whole genome shotgun (WGS) entry which is preliminary data.</text>
</comment>
<organism evidence="2 3">
    <name type="scientific">Vitis vinifera</name>
    <name type="common">Grape</name>
    <dbReference type="NCBI Taxonomy" id="29760"/>
    <lineage>
        <taxon>Eukaryota</taxon>
        <taxon>Viridiplantae</taxon>
        <taxon>Streptophyta</taxon>
        <taxon>Embryophyta</taxon>
        <taxon>Tracheophyta</taxon>
        <taxon>Spermatophyta</taxon>
        <taxon>Magnoliopsida</taxon>
        <taxon>eudicotyledons</taxon>
        <taxon>Gunneridae</taxon>
        <taxon>Pentapetalae</taxon>
        <taxon>rosids</taxon>
        <taxon>Vitales</taxon>
        <taxon>Vitaceae</taxon>
        <taxon>Viteae</taxon>
        <taxon>Vitis</taxon>
    </lineage>
</organism>
<sequence length="167" mass="18644">MVFVSLMFGVSLLLGGLALWRLGEKKWSLIDDGAEKSHFDDVIYYKGRFYAIDYIGRIVVIDADSLKATELASPVHVAGVFKFIEEEQKWDWVSGIGDRVLFVDDDRTFSLSSTDFPGFKGTAFISPNTVSVKKMMIVPGEVLKDFLFISKGKLSKGYFAEVMECSG</sequence>
<evidence type="ECO:0000313" key="2">
    <source>
        <dbReference type="EMBL" id="RVW51511.1"/>
    </source>
</evidence>
<proteinExistence type="predicted"/>
<dbReference type="AlphaFoldDB" id="A0A438EUX9"/>
<dbReference type="PANTHER" id="PTHR47123:SF3">
    <property type="entry name" value="DUF295 DOMAIN-CONTAINING PROTEIN"/>
    <property type="match status" value="1"/>
</dbReference>
<accession>A0A438EUX9</accession>
<dbReference type="Proteomes" id="UP000288805">
    <property type="component" value="Unassembled WGS sequence"/>
</dbReference>
<feature type="domain" description="KIB1-4 beta-propeller" evidence="1">
    <location>
        <begin position="79"/>
        <end position="121"/>
    </location>
</feature>
<dbReference type="PANTHER" id="PTHR47123">
    <property type="entry name" value="F-BOX PROTEIN SKIP23"/>
    <property type="match status" value="1"/>
</dbReference>
<reference evidence="2 3" key="1">
    <citation type="journal article" date="2018" name="PLoS Genet.">
        <title>Population sequencing reveals clonal diversity and ancestral inbreeding in the grapevine cultivar Chardonnay.</title>
        <authorList>
            <person name="Roach M.J."/>
            <person name="Johnson D.L."/>
            <person name="Bohlmann J."/>
            <person name="van Vuuren H.J."/>
            <person name="Jones S.J."/>
            <person name="Pretorius I.S."/>
            <person name="Schmidt S.A."/>
            <person name="Borneman A.R."/>
        </authorList>
    </citation>
    <scope>NUCLEOTIDE SEQUENCE [LARGE SCALE GENOMIC DNA]</scope>
    <source>
        <strain evidence="3">cv. Chardonnay</strain>
        <tissue evidence="2">Leaf</tissue>
    </source>
</reference>
<evidence type="ECO:0000313" key="3">
    <source>
        <dbReference type="Proteomes" id="UP000288805"/>
    </source>
</evidence>
<name>A0A438EUX9_VITVI</name>
<dbReference type="InterPro" id="IPR005174">
    <property type="entry name" value="KIB1-4_b-propeller"/>
</dbReference>
<evidence type="ECO:0000259" key="1">
    <source>
        <dbReference type="Pfam" id="PF03478"/>
    </source>
</evidence>
<feature type="domain" description="KIB1-4 beta-propeller" evidence="1">
    <location>
        <begin position="15"/>
        <end position="66"/>
    </location>
</feature>
<dbReference type="EMBL" id="QGNW01001179">
    <property type="protein sequence ID" value="RVW51511.1"/>
    <property type="molecule type" value="Genomic_DNA"/>
</dbReference>
<gene>
    <name evidence="2" type="ORF">CK203_066572</name>
</gene>
<dbReference type="Pfam" id="PF03478">
    <property type="entry name" value="Beta-prop_KIB1-4"/>
    <property type="match status" value="2"/>
</dbReference>
<protein>
    <recommendedName>
        <fullName evidence="1">KIB1-4 beta-propeller domain-containing protein</fullName>
    </recommendedName>
</protein>
<dbReference type="InterPro" id="IPR051304">
    <property type="entry name" value="SCF_F-box_domain"/>
</dbReference>